<feature type="compositionally biased region" description="Basic and acidic residues" evidence="1">
    <location>
        <begin position="1"/>
        <end position="10"/>
    </location>
</feature>
<protein>
    <recommendedName>
        <fullName evidence="2">DUF5709 domain-containing protein</fullName>
    </recommendedName>
</protein>
<evidence type="ECO:0000313" key="3">
    <source>
        <dbReference type="EMBL" id="KOG50111.1"/>
    </source>
</evidence>
<dbReference type="Proteomes" id="UP000037084">
    <property type="component" value="Unassembled WGS sequence"/>
</dbReference>
<dbReference type="InterPro" id="IPR043763">
    <property type="entry name" value="DUF5709"/>
</dbReference>
<dbReference type="RefSeq" id="WP_053172187.1">
    <property type="nucleotide sequence ID" value="NZ_LGUV01000233.1"/>
</dbReference>
<reference evidence="4" key="1">
    <citation type="submission" date="2015-07" db="EMBL/GenBank/DDBJ databases">
        <authorList>
            <consortium name="Consortium for Microbial Forensics and Genomics (microFORGE)"/>
            <person name="Knight B.M."/>
            <person name="Roberts D.P."/>
            <person name="Lin D."/>
            <person name="Hari K."/>
            <person name="Fletcher J."/>
            <person name="Melcher U."/>
            <person name="Blagden T."/>
            <person name="Winegar R.A."/>
        </authorList>
    </citation>
    <scope>NUCLEOTIDE SEQUENCE [LARGE SCALE GENOMIC DNA]</scope>
    <source>
        <strain evidence="4">NRRL B-1447</strain>
    </source>
</reference>
<accession>A0A0L8MI88</accession>
<dbReference type="EMBL" id="LGUV01000233">
    <property type="protein sequence ID" value="KOG50111.1"/>
    <property type="molecule type" value="Genomic_DNA"/>
</dbReference>
<feature type="region of interest" description="Disordered" evidence="1">
    <location>
        <begin position="1"/>
        <end position="126"/>
    </location>
</feature>
<evidence type="ECO:0000256" key="1">
    <source>
        <dbReference type="SAM" id="MobiDB-lite"/>
    </source>
</evidence>
<feature type="compositionally biased region" description="Acidic residues" evidence="1">
    <location>
        <begin position="16"/>
        <end position="31"/>
    </location>
</feature>
<name>A0A0L8MI88_STRVG</name>
<evidence type="ECO:0000259" key="2">
    <source>
        <dbReference type="Pfam" id="PF18970"/>
    </source>
</evidence>
<feature type="compositionally biased region" description="Basic and acidic residues" evidence="1">
    <location>
        <begin position="48"/>
        <end position="78"/>
    </location>
</feature>
<organism evidence="3 4">
    <name type="scientific">Streptomyces virginiae</name>
    <name type="common">Streptomyces cinnamonensis</name>
    <dbReference type="NCBI Taxonomy" id="1961"/>
    <lineage>
        <taxon>Bacteria</taxon>
        <taxon>Bacillati</taxon>
        <taxon>Actinomycetota</taxon>
        <taxon>Actinomycetes</taxon>
        <taxon>Kitasatosporales</taxon>
        <taxon>Streptomycetaceae</taxon>
        <taxon>Streptomyces</taxon>
    </lineage>
</organism>
<dbReference type="PATRIC" id="fig|1961.12.peg.4145"/>
<feature type="domain" description="DUF5709" evidence="2">
    <location>
        <begin position="102"/>
        <end position="147"/>
    </location>
</feature>
<gene>
    <name evidence="3" type="ORF">ADK75_18205</name>
</gene>
<comment type="caution">
    <text evidence="3">The sequence shown here is derived from an EMBL/GenBank/DDBJ whole genome shotgun (WGS) entry which is preliminary data.</text>
</comment>
<evidence type="ECO:0000313" key="4">
    <source>
        <dbReference type="Proteomes" id="UP000037084"/>
    </source>
</evidence>
<dbReference type="Pfam" id="PF18970">
    <property type="entry name" value="DUF5709"/>
    <property type="match status" value="1"/>
</dbReference>
<proteinExistence type="predicted"/>
<dbReference type="OrthoDB" id="3212066at2"/>
<dbReference type="AlphaFoldDB" id="A0A0L8MI88"/>
<sequence>MSETSARGDDVYQPQPEDEPSELQPDMDDSLGEPGTDALLDQGYSPPERPHARERDDTTCEGQRRGESLDDRLARELPEQEAITGDGIGDLADGEGEPVDAQAGGPRAGRLAPVASSPHGSSVLAHDVGIDAGGASAEEAAMHVIEDVEEDDSWEVR</sequence>